<evidence type="ECO:0000313" key="8">
    <source>
        <dbReference type="Proteomes" id="UP000053815"/>
    </source>
</evidence>
<dbReference type="Gene3D" id="3.30.200.20">
    <property type="entry name" value="Phosphorylase Kinase, domain 1"/>
    <property type="match status" value="1"/>
</dbReference>
<organism evidence="7">
    <name type="scientific">Mucor ambiguus</name>
    <dbReference type="NCBI Taxonomy" id="91626"/>
    <lineage>
        <taxon>Eukaryota</taxon>
        <taxon>Fungi</taxon>
        <taxon>Fungi incertae sedis</taxon>
        <taxon>Mucoromycota</taxon>
        <taxon>Mucoromycotina</taxon>
        <taxon>Mucoromycetes</taxon>
        <taxon>Mucorales</taxon>
        <taxon>Mucorineae</taxon>
        <taxon>Mucoraceae</taxon>
        <taxon>Mucor</taxon>
    </lineage>
</organism>
<keyword evidence="2 3" id="KW-0067">ATP-binding</keyword>
<name>A0A0C9MVX6_9FUNG</name>
<evidence type="ECO:0000313" key="7">
    <source>
        <dbReference type="EMBL" id="GAN07657.1"/>
    </source>
</evidence>
<evidence type="ECO:0000256" key="4">
    <source>
        <dbReference type="RuleBase" id="RU000304"/>
    </source>
</evidence>
<dbReference type="PROSITE" id="PS50011">
    <property type="entry name" value="PROTEIN_KINASE_DOM"/>
    <property type="match status" value="1"/>
</dbReference>
<feature type="compositionally biased region" description="Polar residues" evidence="5">
    <location>
        <begin position="414"/>
        <end position="426"/>
    </location>
</feature>
<dbReference type="AlphaFoldDB" id="A0A0C9MVX6"/>
<keyword evidence="8" id="KW-1185">Reference proteome</keyword>
<dbReference type="GO" id="GO:0005737">
    <property type="term" value="C:cytoplasm"/>
    <property type="evidence" value="ECO:0007669"/>
    <property type="project" value="TreeGrafter"/>
</dbReference>
<evidence type="ECO:0000259" key="6">
    <source>
        <dbReference type="PROSITE" id="PS50011"/>
    </source>
</evidence>
<keyword evidence="1 3" id="KW-0547">Nucleotide-binding</keyword>
<dbReference type="GO" id="GO:0004674">
    <property type="term" value="F:protein serine/threonine kinase activity"/>
    <property type="evidence" value="ECO:0007669"/>
    <property type="project" value="UniProtKB-KW"/>
</dbReference>
<feature type="region of interest" description="Disordered" evidence="5">
    <location>
        <begin position="414"/>
        <end position="465"/>
    </location>
</feature>
<dbReference type="Proteomes" id="UP000053815">
    <property type="component" value="Unassembled WGS sequence"/>
</dbReference>
<feature type="binding site" evidence="3">
    <location>
        <position position="65"/>
    </location>
    <ligand>
        <name>ATP</name>
        <dbReference type="ChEBI" id="CHEBI:30616"/>
    </ligand>
</feature>
<dbReference type="SUPFAM" id="SSF56112">
    <property type="entry name" value="Protein kinase-like (PK-like)"/>
    <property type="match status" value="1"/>
</dbReference>
<dbReference type="PROSITE" id="PS00107">
    <property type="entry name" value="PROTEIN_KINASE_ATP"/>
    <property type="match status" value="1"/>
</dbReference>
<protein>
    <recommendedName>
        <fullName evidence="6">Protein kinase domain-containing protein</fullName>
    </recommendedName>
</protein>
<dbReference type="GO" id="GO:0035556">
    <property type="term" value="P:intracellular signal transduction"/>
    <property type="evidence" value="ECO:0007669"/>
    <property type="project" value="TreeGrafter"/>
</dbReference>
<dbReference type="PROSITE" id="PS00108">
    <property type="entry name" value="PROTEIN_KINASE_ST"/>
    <property type="match status" value="1"/>
</dbReference>
<sequence>MATHLKANERTPSVVIETLSAKTSETKDGLRKINNYLLKKEIGHGAFGTVHLGVNTLTNKEYAIKEFSKSRLRRKEQMAMMRKSRGRGRGGIAAANGDHGLSNSSLDLVRSEVAILKKLNHRNVIKLYEVLDDPNDDSLYMVLEMAHKGVIMQIDLHQVATPYTESTSRYYFRQMILGIEYLHCNDIVHRDIKPDNLLLSDNNILKIVDFGVSEMFVKGDDALKSTAGSPAFMPPELCTADRGSPISGRAADIWSMGVTLYCLVHGRVPFSNESLLGLHEMILNDPVQYSRNLSENLVDLLQKLLEKDPSKRILMQDIRNHAWVTNNGQEPMVSEEDNCHSILSEITDEDIWGAITSVRHIFTVVQAVAKFKRHSRSLSANSISSMMDCDVQRPPTKTQKIDSLLSIPSDRHTQATNTLHNDTSVHQIHPVVVERRRSRSDSPPGDMSSTITSTFSSHSSVHTPH</sequence>
<dbReference type="CDD" id="cd14008">
    <property type="entry name" value="STKc_LKB1_CaMKK"/>
    <property type="match status" value="1"/>
</dbReference>
<keyword evidence="4" id="KW-0808">Transferase</keyword>
<evidence type="ECO:0000256" key="5">
    <source>
        <dbReference type="SAM" id="MobiDB-lite"/>
    </source>
</evidence>
<proteinExistence type="inferred from homology"/>
<keyword evidence="4" id="KW-0418">Kinase</keyword>
<evidence type="ECO:0000256" key="3">
    <source>
        <dbReference type="PROSITE-ProRule" id="PRU10141"/>
    </source>
</evidence>
<dbReference type="GO" id="GO:0005524">
    <property type="term" value="F:ATP binding"/>
    <property type="evidence" value="ECO:0007669"/>
    <property type="project" value="UniProtKB-UniRule"/>
</dbReference>
<accession>A0A0C9MVX6</accession>
<gene>
    <name evidence="7" type="ORF">MAM1_0170d07159</name>
</gene>
<dbReference type="InterPro" id="IPR008271">
    <property type="entry name" value="Ser/Thr_kinase_AS"/>
</dbReference>
<dbReference type="SMART" id="SM00220">
    <property type="entry name" value="S_TKc"/>
    <property type="match status" value="1"/>
</dbReference>
<feature type="compositionally biased region" description="Low complexity" evidence="5">
    <location>
        <begin position="441"/>
        <end position="465"/>
    </location>
</feature>
<dbReference type="Gene3D" id="1.10.510.10">
    <property type="entry name" value="Transferase(Phosphotransferase) domain 1"/>
    <property type="match status" value="1"/>
</dbReference>
<comment type="similarity">
    <text evidence="4">Belongs to the protein kinase superfamily.</text>
</comment>
<dbReference type="EMBL" id="DF836459">
    <property type="protein sequence ID" value="GAN07657.1"/>
    <property type="molecule type" value="Genomic_DNA"/>
</dbReference>
<dbReference type="OrthoDB" id="68483at2759"/>
<evidence type="ECO:0000256" key="2">
    <source>
        <dbReference type="ARBA" id="ARBA00022840"/>
    </source>
</evidence>
<dbReference type="Pfam" id="PF00069">
    <property type="entry name" value="Pkinase"/>
    <property type="match status" value="1"/>
</dbReference>
<feature type="domain" description="Protein kinase" evidence="6">
    <location>
        <begin position="36"/>
        <end position="324"/>
    </location>
</feature>
<dbReference type="PANTHER" id="PTHR24346:SF77">
    <property type="entry name" value="SERINE THREONINE PROTEIN KINASE"/>
    <property type="match status" value="1"/>
</dbReference>
<dbReference type="InterPro" id="IPR011009">
    <property type="entry name" value="Kinase-like_dom_sf"/>
</dbReference>
<dbReference type="STRING" id="91626.A0A0C9MVX6"/>
<dbReference type="InterPro" id="IPR017441">
    <property type="entry name" value="Protein_kinase_ATP_BS"/>
</dbReference>
<reference evidence="7" key="1">
    <citation type="submission" date="2014-09" db="EMBL/GenBank/DDBJ databases">
        <title>Draft genome sequence of an oleaginous Mucoromycotina fungus Mucor ambiguus NBRC6742.</title>
        <authorList>
            <person name="Takeda I."/>
            <person name="Yamane N."/>
            <person name="Morita T."/>
            <person name="Tamano K."/>
            <person name="Machida M."/>
            <person name="Baker S."/>
            <person name="Koike H."/>
        </authorList>
    </citation>
    <scope>NUCLEOTIDE SEQUENCE</scope>
    <source>
        <strain evidence="7">NBRC 6742</strain>
    </source>
</reference>
<dbReference type="FunFam" id="1.10.510.10:FF:000571">
    <property type="entry name" value="Maternal embryonic leucine zipper kinase"/>
    <property type="match status" value="1"/>
</dbReference>
<keyword evidence="4" id="KW-0723">Serine/threonine-protein kinase</keyword>
<evidence type="ECO:0000256" key="1">
    <source>
        <dbReference type="ARBA" id="ARBA00022741"/>
    </source>
</evidence>
<dbReference type="PANTHER" id="PTHR24346">
    <property type="entry name" value="MAP/MICROTUBULE AFFINITY-REGULATING KINASE"/>
    <property type="match status" value="1"/>
</dbReference>
<dbReference type="InterPro" id="IPR000719">
    <property type="entry name" value="Prot_kinase_dom"/>
</dbReference>